<keyword evidence="4" id="KW-1185">Reference proteome</keyword>
<dbReference type="EMBL" id="JAEKJA010000007">
    <property type="protein sequence ID" value="MBJ3775905.1"/>
    <property type="molecule type" value="Genomic_DNA"/>
</dbReference>
<feature type="domain" description="YbaK/aminoacyl-tRNA synthetase-associated" evidence="2">
    <location>
        <begin position="40"/>
        <end position="163"/>
    </location>
</feature>
<dbReference type="Proteomes" id="UP000609531">
    <property type="component" value="Unassembled WGS sequence"/>
</dbReference>
<dbReference type="InterPro" id="IPR007214">
    <property type="entry name" value="YbaK/aa-tRNA-synth-assoc-dom"/>
</dbReference>
<reference evidence="3" key="1">
    <citation type="submission" date="2020-12" db="EMBL/GenBank/DDBJ databases">
        <title>Bacterial taxonomy.</title>
        <authorList>
            <person name="Pan X."/>
        </authorList>
    </citation>
    <scope>NUCLEOTIDE SEQUENCE</scope>
    <source>
        <strain evidence="3">B2012</strain>
    </source>
</reference>
<dbReference type="SUPFAM" id="SSF55826">
    <property type="entry name" value="YbaK/ProRS associated domain"/>
    <property type="match status" value="1"/>
</dbReference>
<comment type="similarity">
    <text evidence="1">Belongs to the PRORSD1 family.</text>
</comment>
<dbReference type="InterPro" id="IPR036754">
    <property type="entry name" value="YbaK/aa-tRNA-synt-asso_dom_sf"/>
</dbReference>
<accession>A0A934IPZ0</accession>
<protein>
    <submittedName>
        <fullName evidence="3">Prolyl-tRNA synthetase associated domain-containing protein</fullName>
    </submittedName>
</protein>
<dbReference type="GO" id="GO:0002161">
    <property type="term" value="F:aminoacyl-tRNA deacylase activity"/>
    <property type="evidence" value="ECO:0007669"/>
    <property type="project" value="InterPro"/>
</dbReference>
<evidence type="ECO:0000313" key="4">
    <source>
        <dbReference type="Proteomes" id="UP000609531"/>
    </source>
</evidence>
<evidence type="ECO:0000259" key="2">
    <source>
        <dbReference type="Pfam" id="PF04073"/>
    </source>
</evidence>
<dbReference type="PANTHER" id="PTHR31423">
    <property type="entry name" value="YBAK DOMAIN-CONTAINING PROTEIN"/>
    <property type="match status" value="1"/>
</dbReference>
<dbReference type="Gene3D" id="3.90.960.10">
    <property type="entry name" value="YbaK/aminoacyl-tRNA synthetase-associated domain"/>
    <property type="match status" value="1"/>
</dbReference>
<comment type="caution">
    <text evidence="3">The sequence shown here is derived from an EMBL/GenBank/DDBJ whole genome shotgun (WGS) entry which is preliminary data.</text>
</comment>
<dbReference type="CDD" id="cd04335">
    <property type="entry name" value="PrdX_deacylase"/>
    <property type="match status" value="1"/>
</dbReference>
<dbReference type="FunFam" id="3.90.960.10:FF:000005">
    <property type="entry name" value="Putative prolyl-tRNA synthetase"/>
    <property type="match status" value="1"/>
</dbReference>
<name>A0A934IPZ0_9HYPH</name>
<dbReference type="Pfam" id="PF04073">
    <property type="entry name" value="tRNA_edit"/>
    <property type="match status" value="1"/>
</dbReference>
<evidence type="ECO:0000313" key="3">
    <source>
        <dbReference type="EMBL" id="MBJ3775905.1"/>
    </source>
</evidence>
<dbReference type="PANTHER" id="PTHR31423:SF3">
    <property type="entry name" value="PROLYL-TRNA SYNTHETASE ASSOCIATED DOMAIN-CONTAINING PROTEIN 1-RELATED"/>
    <property type="match status" value="1"/>
</dbReference>
<sequence length="183" mass="19392">MSGALSAPDAPATAGAAPRGLDRLAEAFAVLGIDAPTVEHEAAFTVDDARTLRGTIPGLHTKNLFLKDKKGRLFLVTAPEDAAIDLKQIHHAIGAKGRVSFASGEVLTEVLGILPGSVTPLALINDDAGRVTFVLHHAFREAELVNVHPLRNTATTTLALADFYAFLRHIGREPDIREIPAPA</sequence>
<organism evidence="3 4">
    <name type="scientific">Acuticoccus mangrovi</name>
    <dbReference type="NCBI Taxonomy" id="2796142"/>
    <lineage>
        <taxon>Bacteria</taxon>
        <taxon>Pseudomonadati</taxon>
        <taxon>Pseudomonadota</taxon>
        <taxon>Alphaproteobacteria</taxon>
        <taxon>Hyphomicrobiales</taxon>
        <taxon>Amorphaceae</taxon>
        <taxon>Acuticoccus</taxon>
    </lineage>
</organism>
<dbReference type="InterPro" id="IPR040285">
    <property type="entry name" value="ProX/PRXD1"/>
</dbReference>
<dbReference type="AlphaFoldDB" id="A0A934IPZ0"/>
<evidence type="ECO:0000256" key="1">
    <source>
        <dbReference type="ARBA" id="ARBA00010201"/>
    </source>
</evidence>
<proteinExistence type="inferred from homology"/>
<gene>
    <name evidence="3" type="ORF">JCR33_09420</name>
</gene>